<keyword evidence="1" id="KW-1133">Transmembrane helix</keyword>
<dbReference type="AlphaFoldDB" id="A0A5E4BE98"/>
<keyword evidence="2" id="KW-0732">Signal</keyword>
<sequence length="127" mass="14095">MSAVVILFSVLLLDGGLGGEPHPFPLMEGTVVSLWLWLLEECEPETLLEPESGARDVWNSPKPEYFSGTVYRISDNEARNRNLPCGPLLHFLQKNIIVAALAAVAILAVIVLLLLMLAMYIRRKQPL</sequence>
<keyword evidence="1" id="KW-0472">Membrane</keyword>
<reference evidence="3" key="1">
    <citation type="submission" date="2019-04" db="EMBL/GenBank/DDBJ databases">
        <authorList>
            <person name="Alioto T."/>
            <person name="Alioto T."/>
        </authorList>
    </citation>
    <scope>NUCLEOTIDE SEQUENCE [LARGE SCALE GENOMIC DNA]</scope>
</reference>
<evidence type="ECO:0000256" key="1">
    <source>
        <dbReference type="SAM" id="Phobius"/>
    </source>
</evidence>
<organism evidence="3 4">
    <name type="scientific">Marmota monax</name>
    <name type="common">Woodchuck</name>
    <dbReference type="NCBI Taxonomy" id="9995"/>
    <lineage>
        <taxon>Eukaryota</taxon>
        <taxon>Metazoa</taxon>
        <taxon>Chordata</taxon>
        <taxon>Craniata</taxon>
        <taxon>Vertebrata</taxon>
        <taxon>Euteleostomi</taxon>
        <taxon>Mammalia</taxon>
        <taxon>Eutheria</taxon>
        <taxon>Euarchontoglires</taxon>
        <taxon>Glires</taxon>
        <taxon>Rodentia</taxon>
        <taxon>Sciuromorpha</taxon>
        <taxon>Sciuridae</taxon>
        <taxon>Xerinae</taxon>
        <taxon>Marmotini</taxon>
        <taxon>Marmota</taxon>
    </lineage>
</organism>
<evidence type="ECO:0000313" key="3">
    <source>
        <dbReference type="EMBL" id="VTJ68017.1"/>
    </source>
</evidence>
<feature type="chain" id="PRO_5022773281" evidence="2">
    <location>
        <begin position="19"/>
        <end position="127"/>
    </location>
</feature>
<accession>A0A5E4BE98</accession>
<dbReference type="EMBL" id="CABDUW010000408">
    <property type="protein sequence ID" value="VTJ68017.1"/>
    <property type="molecule type" value="Genomic_DNA"/>
</dbReference>
<protein>
    <submittedName>
        <fullName evidence="3">Uncharacterized protein</fullName>
    </submittedName>
</protein>
<evidence type="ECO:0000256" key="2">
    <source>
        <dbReference type="SAM" id="SignalP"/>
    </source>
</evidence>
<feature type="transmembrane region" description="Helical" evidence="1">
    <location>
        <begin position="96"/>
        <end position="121"/>
    </location>
</feature>
<name>A0A5E4BE98_MARMO</name>
<feature type="signal peptide" evidence="2">
    <location>
        <begin position="1"/>
        <end position="18"/>
    </location>
</feature>
<evidence type="ECO:0000313" key="4">
    <source>
        <dbReference type="Proteomes" id="UP000335636"/>
    </source>
</evidence>
<keyword evidence="4" id="KW-1185">Reference proteome</keyword>
<keyword evidence="1" id="KW-0812">Transmembrane</keyword>
<proteinExistence type="predicted"/>
<comment type="caution">
    <text evidence="3">The sequence shown here is derived from an EMBL/GenBank/DDBJ whole genome shotgun (WGS) entry which is preliminary data.</text>
</comment>
<dbReference type="Proteomes" id="UP000335636">
    <property type="component" value="Unassembled WGS sequence"/>
</dbReference>
<gene>
    <name evidence="3" type="ORF">MONAX_5E039737</name>
</gene>